<dbReference type="AlphaFoldDB" id="A0A250JD71"/>
<dbReference type="Proteomes" id="UP000217257">
    <property type="component" value="Chromosome"/>
</dbReference>
<proteinExistence type="predicted"/>
<name>A0A250JD71_9BACT</name>
<evidence type="ECO:0000313" key="1">
    <source>
        <dbReference type="EMBL" id="ATB41859.1"/>
    </source>
</evidence>
<dbReference type="EMBL" id="CP022098">
    <property type="protein sequence ID" value="ATB41859.1"/>
    <property type="molecule type" value="Genomic_DNA"/>
</dbReference>
<dbReference type="RefSeq" id="WP_095989501.1">
    <property type="nucleotide sequence ID" value="NZ_CP022098.1"/>
</dbReference>
<dbReference type="KEGG" id="cfus:CYFUS_007335"/>
<sequence>MAEFPETTSAALKLLERARHHVRTRSRNEAYYQAGDRFSELFLGRTFQVEPDYYRAVGTDYSAIDWLYEELAQGAALTRQTLDAVTEQLQEMTRPEPARAALGPLQAALHSPSCALLDVCRALLGAITVLGQDTLGARGVPAALVQDWLELWSDRLWRQNSQQARLALLIQVMRAAPEDRPGRLAALGDEQDALSAQGTDFEQGVHEYLERYAETGASSVALAGGLPFARALTPRDLEKLLGVLREDSDFLGGVARLLRFAQDVRFDPSEPLNSGVMGYAAEHRQRLTDIDATRLPREELDTRLRQVWTDNSARIRRELDAVVASLGDEPLRPLLQGFVQSVWAVASRLTDAGHDPRPGP</sequence>
<organism evidence="1 2">
    <name type="scientific">Cystobacter fuscus</name>
    <dbReference type="NCBI Taxonomy" id="43"/>
    <lineage>
        <taxon>Bacteria</taxon>
        <taxon>Pseudomonadati</taxon>
        <taxon>Myxococcota</taxon>
        <taxon>Myxococcia</taxon>
        <taxon>Myxococcales</taxon>
        <taxon>Cystobacterineae</taxon>
        <taxon>Archangiaceae</taxon>
        <taxon>Cystobacter</taxon>
    </lineage>
</organism>
<accession>A0A250JD71</accession>
<evidence type="ECO:0000313" key="2">
    <source>
        <dbReference type="Proteomes" id="UP000217257"/>
    </source>
</evidence>
<gene>
    <name evidence="1" type="ORF">CYFUS_007335</name>
</gene>
<protein>
    <submittedName>
        <fullName evidence="1">Uncharacterized protein</fullName>
    </submittedName>
</protein>
<reference evidence="1 2" key="1">
    <citation type="submission" date="2017-06" db="EMBL/GenBank/DDBJ databases">
        <title>Sequencing and comparative analysis of myxobacterial genomes.</title>
        <authorList>
            <person name="Rupp O."/>
            <person name="Goesmann A."/>
            <person name="Sogaard-Andersen L."/>
        </authorList>
    </citation>
    <scope>NUCLEOTIDE SEQUENCE [LARGE SCALE GENOMIC DNA]</scope>
    <source>
        <strain evidence="1 2">DSM 52655</strain>
    </source>
</reference>